<dbReference type="GO" id="GO:0016887">
    <property type="term" value="F:ATP hydrolysis activity"/>
    <property type="evidence" value="ECO:0007669"/>
    <property type="project" value="InterPro"/>
</dbReference>
<dbReference type="RefSeq" id="WP_079643460.1">
    <property type="nucleotide sequence ID" value="NZ_FUZF01000011.1"/>
</dbReference>
<keyword evidence="2" id="KW-0547">Nucleotide-binding</keyword>
<keyword evidence="3" id="KW-0067">ATP-binding</keyword>
<accession>A0A1T5EFX8</accession>
<dbReference type="InterPro" id="IPR003959">
    <property type="entry name" value="ATPase_AAA_core"/>
</dbReference>
<dbReference type="GO" id="GO:0005524">
    <property type="term" value="F:ATP binding"/>
    <property type="evidence" value="ECO:0007669"/>
    <property type="project" value="UniProtKB-KW"/>
</dbReference>
<dbReference type="Proteomes" id="UP000190150">
    <property type="component" value="Unassembled WGS sequence"/>
</dbReference>
<evidence type="ECO:0000256" key="2">
    <source>
        <dbReference type="ARBA" id="ARBA00022741"/>
    </source>
</evidence>
<dbReference type="CDD" id="cd19481">
    <property type="entry name" value="RecA-like_protease"/>
    <property type="match status" value="1"/>
</dbReference>
<dbReference type="SMART" id="SM00382">
    <property type="entry name" value="AAA"/>
    <property type="match status" value="1"/>
</dbReference>
<gene>
    <name evidence="5" type="ORF">SAMN05660841_02550</name>
</gene>
<dbReference type="Gene3D" id="3.40.50.300">
    <property type="entry name" value="P-loop containing nucleotide triphosphate hydrolases"/>
    <property type="match status" value="1"/>
</dbReference>
<dbReference type="EMBL" id="FUZF01000011">
    <property type="protein sequence ID" value="SKB82791.1"/>
    <property type="molecule type" value="Genomic_DNA"/>
</dbReference>
<dbReference type="AlphaFoldDB" id="A0A1T5EFX8"/>
<feature type="domain" description="AAA+ ATPase" evidence="4">
    <location>
        <begin position="224"/>
        <end position="356"/>
    </location>
</feature>
<dbReference type="STRING" id="1513896.SAMN05660841_02550"/>
<evidence type="ECO:0000259" key="4">
    <source>
        <dbReference type="SMART" id="SM00382"/>
    </source>
</evidence>
<comment type="similarity">
    <text evidence="1">Belongs to the AAA ATPase family.</text>
</comment>
<proteinExistence type="inferred from homology"/>
<name>A0A1T5EFX8_9SPHI</name>
<reference evidence="6" key="1">
    <citation type="submission" date="2017-02" db="EMBL/GenBank/DDBJ databases">
        <authorList>
            <person name="Varghese N."/>
            <person name="Submissions S."/>
        </authorList>
    </citation>
    <scope>NUCLEOTIDE SEQUENCE [LARGE SCALE GENOMIC DNA]</scope>
    <source>
        <strain evidence="6">DSM 24091</strain>
    </source>
</reference>
<dbReference type="PANTHER" id="PTHR23073">
    <property type="entry name" value="26S PROTEASOME REGULATORY SUBUNIT"/>
    <property type="match status" value="1"/>
</dbReference>
<sequence length="433" mass="49943">MTKLILSYISQLLHTAFSLYFQHESEYSSLRDIPLDSDELSRLTGRELTWEETIILLLATTPHIHPQALDLFFIQNKELDRPYTEFGGWKGISHGGFLPTGESAAFLLSIDHSESRALAIRLFSRSHWFYTENILRLEGQGAGEPFLSGRLTISEEFLAKVLGNESYRPDYSDDFPAKRMQTELEWEDLVVAHHLREDLESISLWLQNEKDIRSRWGLNKYIKPGYRCLFYGPPGTGKTLAASLLGKKHGMDVYRVDLSMIVSKYIGETEKNLAKIFDRAEHQNWILFFDEADALFGQRSEGNSSNDRHANQEVAYLLQRIEDFPGMVVLATNLKDNMDEAFFRRFQSVLYFPMPEKQARKQLWKQMLPSEWLRSDEQEILAFAAEAELSGGSMINVVQRCALMLYTLETPLLTKDLFQIAMDKELEKEGTIR</sequence>
<dbReference type="Pfam" id="PF00004">
    <property type="entry name" value="AAA"/>
    <property type="match status" value="1"/>
</dbReference>
<evidence type="ECO:0000256" key="1">
    <source>
        <dbReference type="ARBA" id="ARBA00006914"/>
    </source>
</evidence>
<evidence type="ECO:0000313" key="6">
    <source>
        <dbReference type="Proteomes" id="UP000190150"/>
    </source>
</evidence>
<evidence type="ECO:0000256" key="3">
    <source>
        <dbReference type="ARBA" id="ARBA00022840"/>
    </source>
</evidence>
<dbReference type="InterPro" id="IPR050221">
    <property type="entry name" value="26S_Proteasome_ATPase"/>
</dbReference>
<dbReference type="InterPro" id="IPR027417">
    <property type="entry name" value="P-loop_NTPase"/>
</dbReference>
<dbReference type="InterPro" id="IPR003593">
    <property type="entry name" value="AAA+_ATPase"/>
</dbReference>
<protein>
    <submittedName>
        <fullName evidence="5">ATPase family associated with various cellular activities (AAA)</fullName>
    </submittedName>
</protein>
<organism evidence="5 6">
    <name type="scientific">Sphingobacterium nematocida</name>
    <dbReference type="NCBI Taxonomy" id="1513896"/>
    <lineage>
        <taxon>Bacteria</taxon>
        <taxon>Pseudomonadati</taxon>
        <taxon>Bacteroidota</taxon>
        <taxon>Sphingobacteriia</taxon>
        <taxon>Sphingobacteriales</taxon>
        <taxon>Sphingobacteriaceae</taxon>
        <taxon>Sphingobacterium</taxon>
    </lineage>
</organism>
<keyword evidence="6" id="KW-1185">Reference proteome</keyword>
<dbReference type="OrthoDB" id="7438987at2"/>
<dbReference type="SUPFAM" id="SSF52540">
    <property type="entry name" value="P-loop containing nucleoside triphosphate hydrolases"/>
    <property type="match status" value="1"/>
</dbReference>
<evidence type="ECO:0000313" key="5">
    <source>
        <dbReference type="EMBL" id="SKB82791.1"/>
    </source>
</evidence>